<feature type="compositionally biased region" description="Polar residues" evidence="2">
    <location>
        <begin position="610"/>
        <end position="622"/>
    </location>
</feature>
<feature type="compositionally biased region" description="Polar residues" evidence="2">
    <location>
        <begin position="97"/>
        <end position="110"/>
    </location>
</feature>
<feature type="compositionally biased region" description="Basic and acidic residues" evidence="2">
    <location>
        <begin position="120"/>
        <end position="130"/>
    </location>
</feature>
<gene>
    <name evidence="3" type="ORF">ECRASSUSDP1_LOCUS23206</name>
</gene>
<protein>
    <submittedName>
        <fullName evidence="3">Uncharacterized protein</fullName>
    </submittedName>
</protein>
<feature type="region of interest" description="Disordered" evidence="2">
    <location>
        <begin position="610"/>
        <end position="644"/>
    </location>
</feature>
<dbReference type="EMBL" id="CAMPGE010023861">
    <property type="protein sequence ID" value="CAI2381744.1"/>
    <property type="molecule type" value="Genomic_DNA"/>
</dbReference>
<feature type="region of interest" description="Disordered" evidence="2">
    <location>
        <begin position="544"/>
        <end position="564"/>
    </location>
</feature>
<evidence type="ECO:0000256" key="1">
    <source>
        <dbReference type="SAM" id="Coils"/>
    </source>
</evidence>
<comment type="caution">
    <text evidence="3">The sequence shown here is derived from an EMBL/GenBank/DDBJ whole genome shotgun (WGS) entry which is preliminary data.</text>
</comment>
<dbReference type="Proteomes" id="UP001295684">
    <property type="component" value="Unassembled WGS sequence"/>
</dbReference>
<evidence type="ECO:0000313" key="4">
    <source>
        <dbReference type="Proteomes" id="UP001295684"/>
    </source>
</evidence>
<feature type="region of interest" description="Disordered" evidence="2">
    <location>
        <begin position="33"/>
        <end position="60"/>
    </location>
</feature>
<reference evidence="3" key="1">
    <citation type="submission" date="2023-07" db="EMBL/GenBank/DDBJ databases">
        <authorList>
            <consortium name="AG Swart"/>
            <person name="Singh M."/>
            <person name="Singh A."/>
            <person name="Seah K."/>
            <person name="Emmerich C."/>
        </authorList>
    </citation>
    <scope>NUCLEOTIDE SEQUENCE</scope>
    <source>
        <strain evidence="3">DP1</strain>
    </source>
</reference>
<keyword evidence="1" id="KW-0175">Coiled coil</keyword>
<feature type="compositionally biased region" description="Basic and acidic residues" evidence="2">
    <location>
        <begin position="47"/>
        <end position="60"/>
    </location>
</feature>
<feature type="region of interest" description="Disordered" evidence="2">
    <location>
        <begin position="94"/>
        <end position="130"/>
    </location>
</feature>
<feature type="compositionally biased region" description="Acidic residues" evidence="2">
    <location>
        <begin position="629"/>
        <end position="640"/>
    </location>
</feature>
<organism evidence="3 4">
    <name type="scientific">Euplotes crassus</name>
    <dbReference type="NCBI Taxonomy" id="5936"/>
    <lineage>
        <taxon>Eukaryota</taxon>
        <taxon>Sar</taxon>
        <taxon>Alveolata</taxon>
        <taxon>Ciliophora</taxon>
        <taxon>Intramacronucleata</taxon>
        <taxon>Spirotrichea</taxon>
        <taxon>Hypotrichia</taxon>
        <taxon>Euplotida</taxon>
        <taxon>Euplotidae</taxon>
        <taxon>Moneuplotes</taxon>
    </lineage>
</organism>
<sequence>MYRRTVFGELVPENIPFFTQGPDAMDAFRELDSEYDSDSIQPSDNHLSPKDPDFNESEDKVNSHIVKAVDKMNHEYFVTSLGGKEQKQVALTKELKNTQSQKSTSKQIPSNRKALNRGSRKLESRRSSCEKRLPKRMTFRNPQLKKSGSVHSVLSHRRSITSVLSLRDTKKLIKPKFKPEYDHHLVRLNNSRKQVFGYPNYMSLPILKIIEEELNNELEIKDDIEMKNLNSNNRAGEKTIKKSKFEGNDEFKKKLKKIKLAKVLEKFRRNEGKKKRKQEKRQFYFIEDYEAQNPIHHLDPNYQELVKEKKAKMEYLQSVFSFPFDKEKFRNHDKKLLKRKLNKMKLYEQIMEKLQSNQDEVELAHPFTLRNPQKCRTQQFHRNQLAKKIKPEPLSIRKNNDKPSRISFGPSGGEKDASTPLLTIGKKPLSQFTKILMRSSSMTKSQMSDIGDQFLSPIRQFKDYKPTFDIIGMNSSKADKFKKVRMKLHSKAKNKYKMSFNLNTSRNTNERKRYDLMRKSADAAKMDKMSEDSHTLNFILQVPTIKSHSQNSSQKSTKNPTQSASKICENLDSIIAKSNKFLTNDEAREIVELHKQLLYADREIIVQAQQPHDSKASPNELQENPFLEKDEDSEYEDSETDDQKTRMLRQLKRSVDVMHKFRCAKLSTDRKEQADASESGVSTMSVRRIIQSPLKLSLSQIFQGYENEELTNDEIKRKFYKRLGRDIHFQPNYEHNINIIS</sequence>
<feature type="coiled-coil region" evidence="1">
    <location>
        <begin position="337"/>
        <end position="364"/>
    </location>
</feature>
<evidence type="ECO:0000313" key="3">
    <source>
        <dbReference type="EMBL" id="CAI2381744.1"/>
    </source>
</evidence>
<proteinExistence type="predicted"/>
<evidence type="ECO:0000256" key="2">
    <source>
        <dbReference type="SAM" id="MobiDB-lite"/>
    </source>
</evidence>
<keyword evidence="4" id="KW-1185">Reference proteome</keyword>
<accession>A0AAD1XZP4</accession>
<dbReference type="AlphaFoldDB" id="A0AAD1XZP4"/>
<feature type="region of interest" description="Disordered" evidence="2">
    <location>
        <begin position="395"/>
        <end position="421"/>
    </location>
</feature>
<name>A0AAD1XZP4_EUPCR</name>